<feature type="transmembrane region" description="Helical" evidence="1">
    <location>
        <begin position="36"/>
        <end position="56"/>
    </location>
</feature>
<accession>A0A6A6S4U1</accession>
<feature type="transmembrane region" description="Helical" evidence="1">
    <location>
        <begin position="68"/>
        <end position="85"/>
    </location>
</feature>
<keyword evidence="3" id="KW-1185">Reference proteome</keyword>
<evidence type="ECO:0000313" key="3">
    <source>
        <dbReference type="Proteomes" id="UP000799753"/>
    </source>
</evidence>
<keyword evidence="1" id="KW-0472">Membrane</keyword>
<evidence type="ECO:0000313" key="2">
    <source>
        <dbReference type="EMBL" id="KAF2642131.1"/>
    </source>
</evidence>
<gene>
    <name evidence="2" type="ORF">P280DRAFT_293803</name>
</gene>
<reference evidence="2" key="1">
    <citation type="journal article" date="2020" name="Stud. Mycol.">
        <title>101 Dothideomycetes genomes: a test case for predicting lifestyles and emergence of pathogens.</title>
        <authorList>
            <person name="Haridas S."/>
            <person name="Albert R."/>
            <person name="Binder M."/>
            <person name="Bloem J."/>
            <person name="Labutti K."/>
            <person name="Salamov A."/>
            <person name="Andreopoulos B."/>
            <person name="Baker S."/>
            <person name="Barry K."/>
            <person name="Bills G."/>
            <person name="Bluhm B."/>
            <person name="Cannon C."/>
            <person name="Castanera R."/>
            <person name="Culley D."/>
            <person name="Daum C."/>
            <person name="Ezra D."/>
            <person name="Gonzalez J."/>
            <person name="Henrissat B."/>
            <person name="Kuo A."/>
            <person name="Liang C."/>
            <person name="Lipzen A."/>
            <person name="Lutzoni F."/>
            <person name="Magnuson J."/>
            <person name="Mondo S."/>
            <person name="Nolan M."/>
            <person name="Ohm R."/>
            <person name="Pangilinan J."/>
            <person name="Park H.-J."/>
            <person name="Ramirez L."/>
            <person name="Alfaro M."/>
            <person name="Sun H."/>
            <person name="Tritt A."/>
            <person name="Yoshinaga Y."/>
            <person name="Zwiers L.-H."/>
            <person name="Turgeon B."/>
            <person name="Goodwin S."/>
            <person name="Spatafora J."/>
            <person name="Crous P."/>
            <person name="Grigoriev I."/>
        </authorList>
    </citation>
    <scope>NUCLEOTIDE SEQUENCE</scope>
    <source>
        <strain evidence="2">CBS 473.64</strain>
    </source>
</reference>
<dbReference type="EMBL" id="MU006782">
    <property type="protein sequence ID" value="KAF2642131.1"/>
    <property type="molecule type" value="Genomic_DNA"/>
</dbReference>
<dbReference type="Proteomes" id="UP000799753">
    <property type="component" value="Unassembled WGS sequence"/>
</dbReference>
<keyword evidence="1" id="KW-0812">Transmembrane</keyword>
<sequence>MKGSSIAVPGLAAWWSGEVRRSRARMLAAPRLENRLLINCILPISAIFTAIITVVYPMAGVTDGSRSAVKHSACIFLSSLLRMNICVCRRRMRREDGVYAGARTPETVSAGAWALQMVVLLNMFRRLGRCDSHVWV</sequence>
<proteinExistence type="predicted"/>
<name>A0A6A6S4U1_9PLEO</name>
<evidence type="ECO:0000256" key="1">
    <source>
        <dbReference type="SAM" id="Phobius"/>
    </source>
</evidence>
<protein>
    <submittedName>
        <fullName evidence="2">Uncharacterized protein</fullName>
    </submittedName>
</protein>
<keyword evidence="1" id="KW-1133">Transmembrane helix</keyword>
<organism evidence="2 3">
    <name type="scientific">Massarina eburnea CBS 473.64</name>
    <dbReference type="NCBI Taxonomy" id="1395130"/>
    <lineage>
        <taxon>Eukaryota</taxon>
        <taxon>Fungi</taxon>
        <taxon>Dikarya</taxon>
        <taxon>Ascomycota</taxon>
        <taxon>Pezizomycotina</taxon>
        <taxon>Dothideomycetes</taxon>
        <taxon>Pleosporomycetidae</taxon>
        <taxon>Pleosporales</taxon>
        <taxon>Massarineae</taxon>
        <taxon>Massarinaceae</taxon>
        <taxon>Massarina</taxon>
    </lineage>
</organism>
<dbReference type="AlphaFoldDB" id="A0A6A6S4U1"/>